<dbReference type="InterPro" id="IPR002575">
    <property type="entry name" value="Aminoglycoside_PTrfase"/>
</dbReference>
<comment type="subcellular location">
    <subcellularLocation>
        <location evidence="1">Mitochondrion</location>
    </subcellularLocation>
</comment>
<comment type="caution">
    <text evidence="9">The sequence shown here is derived from an EMBL/GenBank/DDBJ whole genome shotgun (WGS) entry which is preliminary data.</text>
</comment>
<dbReference type="EMBL" id="VIBQ01000013">
    <property type="protein sequence ID" value="KAB8346323.1"/>
    <property type="molecule type" value="Genomic_DNA"/>
</dbReference>
<dbReference type="InterPro" id="IPR051035">
    <property type="entry name" value="Mito_inheritance_9"/>
</dbReference>
<evidence type="ECO:0000256" key="3">
    <source>
        <dbReference type="ARBA" id="ARBA00016197"/>
    </source>
</evidence>
<dbReference type="PANTHER" id="PTHR36091:SF1">
    <property type="entry name" value="ALTERED INHERITANCE OF MITOCHONDRIA PROTEIN 9, MITOCHONDRIAL"/>
    <property type="match status" value="1"/>
</dbReference>
<dbReference type="PANTHER" id="PTHR36091">
    <property type="entry name" value="ALTERED INHERITANCE OF MITOCHONDRIA PROTEIN 9, MITOCHONDRIAL"/>
    <property type="match status" value="1"/>
</dbReference>
<evidence type="ECO:0000256" key="1">
    <source>
        <dbReference type="ARBA" id="ARBA00004173"/>
    </source>
</evidence>
<sequence length="510" mass="57252">MAVLTRHEAFDPCKYTSGSWLDRDGQRKASRYIDFDFSALMKEAISCCSGARRIVDCRKAEGGFNKLFFFVMDNGARVVARLPTRLAGPPTLTTHSEVATLRFVKQRTSIPVPDVLKWSNTRSNPVGVEYIIMSHVQGVSLMEKWPQMNGLQHIECIAALGAFTKELASLSFPAYGSLYFNDAQLSGTTTLDNSFCIGPHCGTQFWDPSIQDNENVPQRSRGPWHDVASYLDELVNTGYESSVNQSSGHQGSLDDHLALLKANRRCIDLLAQSELVQNASGPTLFHPDFHTRNILVDEDDPTKITGIIDWQSASIEPALLHAAETPDFAEPLLFDRELDGNRKAPETDTEKDHREDVERCIKAWTVLVHVSPKVGKAAALDDSILRVLTDSHTAWKTGRAAVRSQLMDLAQRWADLGLPGNCPYHPNAEELELQKREFDDLESTQRLRFFLARALGCDTDGWVAADRWDDVLPRYRDLYKGWMESAKSSHDPEYPVSPEKADKLWPFDGR</sequence>
<reference evidence="9 10" key="1">
    <citation type="submission" date="2019-06" db="EMBL/GenBank/DDBJ databases">
        <title>A chromosomal-level reference genome of Carpinus fangiana (Coryloideae, Betulaceae).</title>
        <authorList>
            <person name="Yang X."/>
            <person name="Wang Z."/>
            <person name="Zhang L."/>
            <person name="Hao G."/>
            <person name="Liu J."/>
            <person name="Yang Y."/>
        </authorList>
    </citation>
    <scope>NUCLEOTIDE SEQUENCE [LARGE SCALE GENOMIC DNA]</scope>
    <source>
        <strain evidence="9">Cfa_2016G</strain>
        <tissue evidence="9">Leaf</tissue>
    </source>
</reference>
<dbReference type="Gene3D" id="3.90.1200.10">
    <property type="match status" value="1"/>
</dbReference>
<feature type="compositionally biased region" description="Basic and acidic residues" evidence="7">
    <location>
        <begin position="487"/>
        <end position="510"/>
    </location>
</feature>
<name>A0A5N6KVG6_9ROSI</name>
<evidence type="ECO:0000256" key="5">
    <source>
        <dbReference type="ARBA" id="ARBA00023128"/>
    </source>
</evidence>
<feature type="region of interest" description="Disordered" evidence="7">
    <location>
        <begin position="486"/>
        <end position="510"/>
    </location>
</feature>
<gene>
    <name evidence="9" type="ORF">FH972_023367</name>
</gene>
<comment type="similarity">
    <text evidence="2">Belongs to the AIM9 family.</text>
</comment>
<dbReference type="Proteomes" id="UP000327013">
    <property type="component" value="Unassembled WGS sequence"/>
</dbReference>
<evidence type="ECO:0000313" key="9">
    <source>
        <dbReference type="EMBL" id="KAB8346323.1"/>
    </source>
</evidence>
<evidence type="ECO:0000259" key="8">
    <source>
        <dbReference type="Pfam" id="PF01636"/>
    </source>
</evidence>
<organism evidence="9 10">
    <name type="scientific">Carpinus fangiana</name>
    <dbReference type="NCBI Taxonomy" id="176857"/>
    <lineage>
        <taxon>Eukaryota</taxon>
        <taxon>Viridiplantae</taxon>
        <taxon>Streptophyta</taxon>
        <taxon>Embryophyta</taxon>
        <taxon>Tracheophyta</taxon>
        <taxon>Spermatophyta</taxon>
        <taxon>Magnoliopsida</taxon>
        <taxon>eudicotyledons</taxon>
        <taxon>Gunneridae</taxon>
        <taxon>Pentapetalae</taxon>
        <taxon>rosids</taxon>
        <taxon>fabids</taxon>
        <taxon>Fagales</taxon>
        <taxon>Betulaceae</taxon>
        <taxon>Carpinus</taxon>
    </lineage>
</organism>
<keyword evidence="10" id="KW-1185">Reference proteome</keyword>
<evidence type="ECO:0000256" key="7">
    <source>
        <dbReference type="SAM" id="MobiDB-lite"/>
    </source>
</evidence>
<dbReference type="GO" id="GO:0005739">
    <property type="term" value="C:mitochondrion"/>
    <property type="evidence" value="ECO:0007669"/>
    <property type="project" value="UniProtKB-SubCell"/>
</dbReference>
<feature type="domain" description="Aminoglycoside phosphotransferase" evidence="8">
    <location>
        <begin position="57"/>
        <end position="318"/>
    </location>
</feature>
<evidence type="ECO:0000256" key="6">
    <source>
        <dbReference type="ARBA" id="ARBA00031849"/>
    </source>
</evidence>
<proteinExistence type="inferred from homology"/>
<dbReference type="Pfam" id="PF01636">
    <property type="entry name" value="APH"/>
    <property type="match status" value="1"/>
</dbReference>
<dbReference type="AlphaFoldDB" id="A0A5N6KVG6"/>
<dbReference type="OrthoDB" id="2831558at2759"/>
<accession>A0A5N6KVG6</accession>
<dbReference type="SUPFAM" id="SSF56112">
    <property type="entry name" value="Protein kinase-like (PK-like)"/>
    <property type="match status" value="1"/>
</dbReference>
<dbReference type="Gene3D" id="3.30.200.20">
    <property type="entry name" value="Phosphorylase Kinase, domain 1"/>
    <property type="match status" value="1"/>
</dbReference>
<evidence type="ECO:0000256" key="4">
    <source>
        <dbReference type="ARBA" id="ARBA00022946"/>
    </source>
</evidence>
<evidence type="ECO:0000313" key="10">
    <source>
        <dbReference type="Proteomes" id="UP000327013"/>
    </source>
</evidence>
<dbReference type="InterPro" id="IPR011009">
    <property type="entry name" value="Kinase-like_dom_sf"/>
</dbReference>
<protein>
    <recommendedName>
        <fullName evidence="3">Altered inheritance of mitochondria protein 9, mitochondrial</fullName>
    </recommendedName>
    <alternativeName>
        <fullName evidence="6">Found in mitochondrial proteome protein 29</fullName>
    </alternativeName>
</protein>
<keyword evidence="5" id="KW-0496">Mitochondrion</keyword>
<evidence type="ECO:0000256" key="2">
    <source>
        <dbReference type="ARBA" id="ARBA00005543"/>
    </source>
</evidence>
<keyword evidence="4" id="KW-0809">Transit peptide</keyword>